<evidence type="ECO:0000313" key="8">
    <source>
        <dbReference type="Proteomes" id="UP001142393"/>
    </source>
</evidence>
<comment type="subcellular location">
    <subcellularLocation>
        <location evidence="1">Membrane</location>
        <topology evidence="1">Multi-pass membrane protein</topology>
    </subcellularLocation>
</comment>
<evidence type="ECO:0000256" key="3">
    <source>
        <dbReference type="ARBA" id="ARBA00022989"/>
    </source>
</evidence>
<dbReference type="PANTHER" id="PTHR23508">
    <property type="entry name" value="CARBOXYLIC ACID TRANSPORTER PROTEIN HOMOLOG"/>
    <property type="match status" value="1"/>
</dbReference>
<dbReference type="InterPro" id="IPR036259">
    <property type="entry name" value="MFS_trans_sf"/>
</dbReference>
<feature type="transmembrane region" description="Helical" evidence="5">
    <location>
        <begin position="185"/>
        <end position="207"/>
    </location>
</feature>
<dbReference type="AlphaFoldDB" id="A0A9W8TYU4"/>
<sequence>MTSTTMSILWSNAVYNLIPKREKTGRQKPLLKALLDLNARQWAEFWIGSQRILLFVFLFSDSPCYTRWLAWTCDSIDFYSVSLSVTNLSAQFGRDTTDITRAITLTLLLRSVGAILFGIISDRFGRKYPLAFNLLLVSCLELGAGFVQTYSQFLALRSLFGIAMGGIWGLAASTSLENLPVETRGLASGVLQEGYAAGCLIAAIINLCLVPEQPHSWRALFWCAAGISAFAAFIRLCLPESKVFLKARANAKIREELLGLETSSWGRTKIFLRETRKMLKRHWILCIYAVVFMSGFNFLSHGSQDLFPTYIQISKGFSAHDATLMTIIGLCGAIVGGAFAGSISQYIGRRLSLILFVLLGALFIPLWILPTSFAGLTAGAFCVQFGLQGSWGAMAIHLAEMSPPAFRATFPGVVYQVGNMVSSASAQIEATGGNDLKTTISVPVNSANPTGQKIVPNYGKVQGILIGCVAAFTIIVTIVGPENHGYEFEKHRAAFEEGGADDNAMMSEEMPDDVEVQKADTNNVSQEKATEEMVENVC</sequence>
<dbReference type="InterPro" id="IPR020846">
    <property type="entry name" value="MFS_dom"/>
</dbReference>
<reference evidence="7 8" key="1">
    <citation type="journal article" date="2023" name="Proc. Natl. Acad. Sci. U.S.A.">
        <title>A global phylogenomic analysis of the shiitake genus Lentinula.</title>
        <authorList>
            <person name="Sierra-Patev S."/>
            <person name="Min B."/>
            <person name="Naranjo-Ortiz M."/>
            <person name="Looney B."/>
            <person name="Konkel Z."/>
            <person name="Slot J.C."/>
            <person name="Sakamoto Y."/>
            <person name="Steenwyk J.L."/>
            <person name="Rokas A."/>
            <person name="Carro J."/>
            <person name="Camarero S."/>
            <person name="Ferreira P."/>
            <person name="Molpeceres G."/>
            <person name="Ruiz-Duenas F.J."/>
            <person name="Serrano A."/>
            <person name="Henrissat B."/>
            <person name="Drula E."/>
            <person name="Hughes K.W."/>
            <person name="Mata J.L."/>
            <person name="Ishikawa N.K."/>
            <person name="Vargas-Isla R."/>
            <person name="Ushijima S."/>
            <person name="Smith C.A."/>
            <person name="Donoghue J."/>
            <person name="Ahrendt S."/>
            <person name="Andreopoulos W."/>
            <person name="He G."/>
            <person name="LaButti K."/>
            <person name="Lipzen A."/>
            <person name="Ng V."/>
            <person name="Riley R."/>
            <person name="Sandor L."/>
            <person name="Barry K."/>
            <person name="Martinez A.T."/>
            <person name="Xiao Y."/>
            <person name="Gibbons J.G."/>
            <person name="Terashima K."/>
            <person name="Grigoriev I.V."/>
            <person name="Hibbett D."/>
        </authorList>
    </citation>
    <scope>NUCLEOTIDE SEQUENCE [LARGE SCALE GENOMIC DNA]</scope>
    <source>
        <strain evidence="7 8">TFB7810</strain>
    </source>
</reference>
<proteinExistence type="predicted"/>
<gene>
    <name evidence="7" type="ORF">DFH05DRAFT_903627</name>
</gene>
<keyword evidence="4 5" id="KW-0472">Membrane</keyword>
<feature type="transmembrane region" description="Helical" evidence="5">
    <location>
        <begin position="461"/>
        <end position="480"/>
    </location>
</feature>
<evidence type="ECO:0000256" key="5">
    <source>
        <dbReference type="SAM" id="Phobius"/>
    </source>
</evidence>
<protein>
    <submittedName>
        <fullName evidence="7">MFS general substrate transporter</fullName>
    </submittedName>
</protein>
<dbReference type="GO" id="GO:0035879">
    <property type="term" value="P:plasma membrane lactate transport"/>
    <property type="evidence" value="ECO:0007669"/>
    <property type="project" value="TreeGrafter"/>
</dbReference>
<dbReference type="Pfam" id="PF07690">
    <property type="entry name" value="MFS_1"/>
    <property type="match status" value="1"/>
</dbReference>
<dbReference type="CDD" id="cd17316">
    <property type="entry name" value="MFS_SV2_like"/>
    <property type="match status" value="1"/>
</dbReference>
<evidence type="ECO:0000313" key="7">
    <source>
        <dbReference type="EMBL" id="KAJ3746015.1"/>
    </source>
</evidence>
<dbReference type="PANTHER" id="PTHR23508:SF10">
    <property type="entry name" value="CARBOXYLIC ACID TRANSPORTER PROTEIN HOMOLOG"/>
    <property type="match status" value="1"/>
</dbReference>
<dbReference type="EMBL" id="JANVFU010000004">
    <property type="protein sequence ID" value="KAJ3746015.1"/>
    <property type="molecule type" value="Genomic_DNA"/>
</dbReference>
<feature type="transmembrane region" description="Helical" evidence="5">
    <location>
        <begin position="322"/>
        <end position="344"/>
    </location>
</feature>
<dbReference type="PROSITE" id="PS50850">
    <property type="entry name" value="MFS"/>
    <property type="match status" value="1"/>
</dbReference>
<comment type="caution">
    <text evidence="7">The sequence shown here is derived from an EMBL/GenBank/DDBJ whole genome shotgun (WGS) entry which is preliminary data.</text>
</comment>
<keyword evidence="3 5" id="KW-1133">Transmembrane helix</keyword>
<dbReference type="InterPro" id="IPR011701">
    <property type="entry name" value="MFS"/>
</dbReference>
<name>A0A9W8TYU4_9AGAR</name>
<feature type="transmembrane region" description="Helical" evidence="5">
    <location>
        <begin position="351"/>
        <end position="369"/>
    </location>
</feature>
<keyword evidence="8" id="KW-1185">Reference proteome</keyword>
<dbReference type="GO" id="GO:0005886">
    <property type="term" value="C:plasma membrane"/>
    <property type="evidence" value="ECO:0007669"/>
    <property type="project" value="TreeGrafter"/>
</dbReference>
<feature type="transmembrane region" description="Helical" evidence="5">
    <location>
        <begin position="128"/>
        <end position="147"/>
    </location>
</feature>
<feature type="domain" description="Major facilitator superfamily (MFS) profile" evidence="6">
    <location>
        <begin position="63"/>
        <end position="484"/>
    </location>
</feature>
<accession>A0A9W8TYU4</accession>
<dbReference type="Gene3D" id="1.20.1250.20">
    <property type="entry name" value="MFS general substrate transporter like domains"/>
    <property type="match status" value="1"/>
</dbReference>
<keyword evidence="2 5" id="KW-0812">Transmembrane</keyword>
<feature type="transmembrane region" description="Helical" evidence="5">
    <location>
        <begin position="283"/>
        <end position="302"/>
    </location>
</feature>
<evidence type="ECO:0000256" key="1">
    <source>
        <dbReference type="ARBA" id="ARBA00004141"/>
    </source>
</evidence>
<organism evidence="7 8">
    <name type="scientific">Lentinula detonsa</name>
    <dbReference type="NCBI Taxonomy" id="2804962"/>
    <lineage>
        <taxon>Eukaryota</taxon>
        <taxon>Fungi</taxon>
        <taxon>Dikarya</taxon>
        <taxon>Basidiomycota</taxon>
        <taxon>Agaricomycotina</taxon>
        <taxon>Agaricomycetes</taxon>
        <taxon>Agaricomycetidae</taxon>
        <taxon>Agaricales</taxon>
        <taxon>Marasmiineae</taxon>
        <taxon>Omphalotaceae</taxon>
        <taxon>Lentinula</taxon>
    </lineage>
</organism>
<feature type="transmembrane region" description="Helical" evidence="5">
    <location>
        <begin position="102"/>
        <end position="121"/>
    </location>
</feature>
<dbReference type="GO" id="GO:0015355">
    <property type="term" value="F:secondary active monocarboxylate transmembrane transporter activity"/>
    <property type="evidence" value="ECO:0007669"/>
    <property type="project" value="TreeGrafter"/>
</dbReference>
<evidence type="ECO:0000259" key="6">
    <source>
        <dbReference type="PROSITE" id="PS50850"/>
    </source>
</evidence>
<feature type="transmembrane region" description="Helical" evidence="5">
    <location>
        <begin position="219"/>
        <end position="238"/>
    </location>
</feature>
<dbReference type="SUPFAM" id="SSF103473">
    <property type="entry name" value="MFS general substrate transporter"/>
    <property type="match status" value="1"/>
</dbReference>
<evidence type="ECO:0000256" key="4">
    <source>
        <dbReference type="ARBA" id="ARBA00023136"/>
    </source>
</evidence>
<dbReference type="Proteomes" id="UP001142393">
    <property type="component" value="Unassembled WGS sequence"/>
</dbReference>
<evidence type="ECO:0000256" key="2">
    <source>
        <dbReference type="ARBA" id="ARBA00022692"/>
    </source>
</evidence>
<feature type="transmembrane region" description="Helical" evidence="5">
    <location>
        <begin position="153"/>
        <end position="173"/>
    </location>
</feature>